<accession>A0ABW0HM91</accession>
<reference evidence="2" key="1">
    <citation type="journal article" date="2019" name="Int. J. Syst. Evol. Microbiol.">
        <title>The Global Catalogue of Microorganisms (GCM) 10K type strain sequencing project: providing services to taxonomists for standard genome sequencing and annotation.</title>
        <authorList>
            <consortium name="The Broad Institute Genomics Platform"/>
            <consortium name="The Broad Institute Genome Sequencing Center for Infectious Disease"/>
            <person name="Wu L."/>
            <person name="Ma J."/>
        </authorList>
    </citation>
    <scope>NUCLEOTIDE SEQUENCE [LARGE SCALE GENOMIC DNA]</scope>
    <source>
        <strain evidence="2">CGMCC 1.18575</strain>
    </source>
</reference>
<protein>
    <submittedName>
        <fullName evidence="1">Uncharacterized protein</fullName>
    </submittedName>
</protein>
<dbReference type="RefSeq" id="WP_378130675.1">
    <property type="nucleotide sequence ID" value="NZ_JBHSMI010000012.1"/>
</dbReference>
<proteinExistence type="predicted"/>
<dbReference type="EMBL" id="JBHSMI010000012">
    <property type="protein sequence ID" value="MFC5402326.1"/>
    <property type="molecule type" value="Genomic_DNA"/>
</dbReference>
<sequence>MAKDMEIVHEIDVKVRIRVSNDRLQEAGISAKEFAENITLFERGFDIPSVVLSQSEEDPVACFSAAIISSEVISEPETYPAVIGEPLTPGVELIFVHTFFKPSVTAQAFIALQPGHVWTVQWREMSQTGVQTVEVWGEGCEWDELLVLFRKGVAQKLKMGFLITANAESGFAERKESDLEWTLAM</sequence>
<organism evidence="1 2">
    <name type="scientific">Cohnella soli</name>
    <dbReference type="NCBI Taxonomy" id="425005"/>
    <lineage>
        <taxon>Bacteria</taxon>
        <taxon>Bacillati</taxon>
        <taxon>Bacillota</taxon>
        <taxon>Bacilli</taxon>
        <taxon>Bacillales</taxon>
        <taxon>Paenibacillaceae</taxon>
        <taxon>Cohnella</taxon>
    </lineage>
</organism>
<comment type="caution">
    <text evidence="1">The sequence shown here is derived from an EMBL/GenBank/DDBJ whole genome shotgun (WGS) entry which is preliminary data.</text>
</comment>
<name>A0ABW0HM91_9BACL</name>
<dbReference type="Proteomes" id="UP001596113">
    <property type="component" value="Unassembled WGS sequence"/>
</dbReference>
<evidence type="ECO:0000313" key="2">
    <source>
        <dbReference type="Proteomes" id="UP001596113"/>
    </source>
</evidence>
<keyword evidence="2" id="KW-1185">Reference proteome</keyword>
<gene>
    <name evidence="1" type="ORF">ACFPOF_06215</name>
</gene>
<evidence type="ECO:0000313" key="1">
    <source>
        <dbReference type="EMBL" id="MFC5402326.1"/>
    </source>
</evidence>